<evidence type="ECO:0000256" key="2">
    <source>
        <dbReference type="ARBA" id="ARBA00022692"/>
    </source>
</evidence>
<comment type="caution">
    <text evidence="7">The sequence shown here is derived from an EMBL/GenBank/DDBJ whole genome shotgun (WGS) entry which is preliminary data.</text>
</comment>
<dbReference type="InterPro" id="IPR020846">
    <property type="entry name" value="MFS_dom"/>
</dbReference>
<feature type="transmembrane region" description="Helical" evidence="5">
    <location>
        <begin position="146"/>
        <end position="169"/>
    </location>
</feature>
<feature type="domain" description="Major facilitator superfamily (MFS) profile" evidence="6">
    <location>
        <begin position="106"/>
        <end position="517"/>
    </location>
</feature>
<sequence length="517" mass="58896">MDFDEILEHVGGYGKYQKRTILLMALACIISSSSLYEPVFQSFEPDHWCATPEWNDFNCSKNGLTESECRDYKKYASIPYTVTESNETVYSRCTKYDVSNVPFRWDLEPNIYNSSVIDCDAGWVYNHSEYESTLVTDFDLVCGKQILLNFAHAVCFTGVSVGAVLFGVIADRLGRLFAFYLAVIPTGIIGTIVAFSPNFTVYVTFRGLIGICAQSILTITLLIGTEIVEPSRRIRAGFLIYLGYSLGSILLVSVAYFVKNWRLLQLTLSAPVFFTLFFIPILHKSPRWLLSTGKNEEASKVVRKISIDNKNDFPEKLFSRTDMIKKEIEANEQEEVTLIHLLRSPILVGRTFILLHNWFLYNLTYTSFFLYSGYDNNVYLSFALAAVAEVPASLITMALVERVGRRKFIMPLTLLAGVSCLLIAFLESPYNFIFVVIGKFAICSAYNTNIIYTTEVYPTPLRSIIKIFQFKMWSDNSRYLSFLPVFICTTTPLIQALSTVLHHSNIWRSWETIHQQQ</sequence>
<keyword evidence="8" id="KW-1185">Reference proteome</keyword>
<feature type="transmembrane region" description="Helical" evidence="5">
    <location>
        <begin position="20"/>
        <end position="36"/>
    </location>
</feature>
<feature type="transmembrane region" description="Helical" evidence="5">
    <location>
        <begin position="236"/>
        <end position="257"/>
    </location>
</feature>
<dbReference type="GO" id="GO:0016020">
    <property type="term" value="C:membrane"/>
    <property type="evidence" value="ECO:0007669"/>
    <property type="project" value="UniProtKB-SubCell"/>
</dbReference>
<evidence type="ECO:0000256" key="1">
    <source>
        <dbReference type="ARBA" id="ARBA00004141"/>
    </source>
</evidence>
<feature type="transmembrane region" description="Helical" evidence="5">
    <location>
        <begin position="263"/>
        <end position="282"/>
    </location>
</feature>
<dbReference type="GO" id="GO:0022857">
    <property type="term" value="F:transmembrane transporter activity"/>
    <property type="evidence" value="ECO:0007669"/>
    <property type="project" value="InterPro"/>
</dbReference>
<feature type="transmembrane region" description="Helical" evidence="5">
    <location>
        <begin position="201"/>
        <end position="224"/>
    </location>
</feature>
<keyword evidence="3 5" id="KW-1133">Transmembrane helix</keyword>
<feature type="transmembrane region" description="Helical" evidence="5">
    <location>
        <begin position="378"/>
        <end position="401"/>
    </location>
</feature>
<evidence type="ECO:0000256" key="5">
    <source>
        <dbReference type="SAM" id="Phobius"/>
    </source>
</evidence>
<keyword evidence="2 5" id="KW-0812">Transmembrane</keyword>
<evidence type="ECO:0000313" key="8">
    <source>
        <dbReference type="Proteomes" id="UP001152320"/>
    </source>
</evidence>
<dbReference type="PROSITE" id="PS50850">
    <property type="entry name" value="MFS"/>
    <property type="match status" value="1"/>
</dbReference>
<keyword evidence="4 5" id="KW-0472">Membrane</keyword>
<dbReference type="Pfam" id="PF00083">
    <property type="entry name" value="Sugar_tr"/>
    <property type="match status" value="1"/>
</dbReference>
<evidence type="ECO:0000259" key="6">
    <source>
        <dbReference type="PROSITE" id="PS50850"/>
    </source>
</evidence>
<feature type="transmembrane region" description="Helical" evidence="5">
    <location>
        <begin position="352"/>
        <end position="372"/>
    </location>
</feature>
<dbReference type="InterPro" id="IPR005828">
    <property type="entry name" value="MFS_sugar_transport-like"/>
</dbReference>
<feature type="transmembrane region" description="Helical" evidence="5">
    <location>
        <begin position="176"/>
        <end position="195"/>
    </location>
</feature>
<dbReference type="EMBL" id="JAIZAY010000016">
    <property type="protein sequence ID" value="KAJ8027385.1"/>
    <property type="molecule type" value="Genomic_DNA"/>
</dbReference>
<evidence type="ECO:0000256" key="4">
    <source>
        <dbReference type="ARBA" id="ARBA00023136"/>
    </source>
</evidence>
<dbReference type="InterPro" id="IPR005829">
    <property type="entry name" value="Sugar_transporter_CS"/>
</dbReference>
<comment type="subcellular location">
    <subcellularLocation>
        <location evidence="1">Membrane</location>
        <topology evidence="1">Multi-pass membrane protein</topology>
    </subcellularLocation>
</comment>
<reference evidence="7" key="1">
    <citation type="submission" date="2021-10" db="EMBL/GenBank/DDBJ databases">
        <title>Tropical sea cucumber genome reveals ecological adaptation and Cuvierian tubules defense mechanism.</title>
        <authorList>
            <person name="Chen T."/>
        </authorList>
    </citation>
    <scope>NUCLEOTIDE SEQUENCE</scope>
    <source>
        <strain evidence="7">Nanhai2018</strain>
        <tissue evidence="7">Muscle</tissue>
    </source>
</reference>
<evidence type="ECO:0000256" key="3">
    <source>
        <dbReference type="ARBA" id="ARBA00022989"/>
    </source>
</evidence>
<proteinExistence type="predicted"/>
<dbReference type="PANTHER" id="PTHR24064">
    <property type="entry name" value="SOLUTE CARRIER FAMILY 22 MEMBER"/>
    <property type="match status" value="1"/>
</dbReference>
<name>A0A9Q1BIS9_HOLLE</name>
<evidence type="ECO:0000313" key="7">
    <source>
        <dbReference type="EMBL" id="KAJ8027385.1"/>
    </source>
</evidence>
<dbReference type="SUPFAM" id="SSF103473">
    <property type="entry name" value="MFS general substrate transporter"/>
    <property type="match status" value="1"/>
</dbReference>
<dbReference type="Proteomes" id="UP001152320">
    <property type="component" value="Chromosome 16"/>
</dbReference>
<gene>
    <name evidence="7" type="ORF">HOLleu_32515</name>
</gene>
<dbReference type="Gene3D" id="1.20.1250.20">
    <property type="entry name" value="MFS general substrate transporter like domains"/>
    <property type="match status" value="1"/>
</dbReference>
<feature type="transmembrane region" description="Helical" evidence="5">
    <location>
        <begin position="479"/>
        <end position="501"/>
    </location>
</feature>
<dbReference type="AlphaFoldDB" id="A0A9Q1BIS9"/>
<feature type="transmembrane region" description="Helical" evidence="5">
    <location>
        <begin position="408"/>
        <end position="426"/>
    </location>
</feature>
<dbReference type="InterPro" id="IPR036259">
    <property type="entry name" value="MFS_trans_sf"/>
</dbReference>
<protein>
    <submittedName>
        <fullName evidence="7">Solute carrier family 22 member 2</fullName>
    </submittedName>
</protein>
<organism evidence="7 8">
    <name type="scientific">Holothuria leucospilota</name>
    <name type="common">Black long sea cucumber</name>
    <name type="synonym">Mertensiothuria leucospilota</name>
    <dbReference type="NCBI Taxonomy" id="206669"/>
    <lineage>
        <taxon>Eukaryota</taxon>
        <taxon>Metazoa</taxon>
        <taxon>Echinodermata</taxon>
        <taxon>Eleutherozoa</taxon>
        <taxon>Echinozoa</taxon>
        <taxon>Holothuroidea</taxon>
        <taxon>Aspidochirotacea</taxon>
        <taxon>Aspidochirotida</taxon>
        <taxon>Holothuriidae</taxon>
        <taxon>Holothuria</taxon>
    </lineage>
</organism>
<dbReference type="PROSITE" id="PS00216">
    <property type="entry name" value="SUGAR_TRANSPORT_1"/>
    <property type="match status" value="1"/>
</dbReference>
<accession>A0A9Q1BIS9</accession>
<dbReference type="OrthoDB" id="2544694at2759"/>
<feature type="transmembrane region" description="Helical" evidence="5">
    <location>
        <begin position="432"/>
        <end position="458"/>
    </location>
</feature>